<feature type="region of interest" description="Disordered" evidence="1">
    <location>
        <begin position="153"/>
        <end position="185"/>
    </location>
</feature>
<feature type="compositionally biased region" description="Pro residues" evidence="1">
    <location>
        <begin position="170"/>
        <end position="180"/>
    </location>
</feature>
<evidence type="ECO:0000313" key="4">
    <source>
        <dbReference type="EMBL" id="MDY0743262.1"/>
    </source>
</evidence>
<dbReference type="Pfam" id="PF13719">
    <property type="entry name" value="Zn_ribbon_5"/>
    <property type="match status" value="1"/>
</dbReference>
<protein>
    <submittedName>
        <fullName evidence="4">Zinc-ribbon and DUF3426 domain-containing protein</fullName>
    </submittedName>
</protein>
<evidence type="ECO:0000313" key="5">
    <source>
        <dbReference type="Proteomes" id="UP001285263"/>
    </source>
</evidence>
<keyword evidence="5" id="KW-1185">Reference proteome</keyword>
<reference evidence="4 5" key="1">
    <citation type="submission" date="2023-11" db="EMBL/GenBank/DDBJ databases">
        <title>Paucibacter sp. nov., isolated from fresh soil in Korea.</title>
        <authorList>
            <person name="Le N.T.T."/>
        </authorList>
    </citation>
    <scope>NUCLEOTIDE SEQUENCE [LARGE SCALE GENOMIC DNA]</scope>
    <source>
        <strain evidence="4 5">R3-3</strain>
    </source>
</reference>
<proteinExistence type="predicted"/>
<comment type="caution">
    <text evidence="4">The sequence shown here is derived from an EMBL/GenBank/DDBJ whole genome shotgun (WGS) entry which is preliminary data.</text>
</comment>
<sequence>MSLATRCTACGTIFRVVQDQLRVSEGWVRCGRCAEVFDAREQLFDIDREAPPPWPAAAPGAVAVQVPPPPPPPEPRPVWTSAPTPVSASVNTHARAPEPAPILPPNLQARTMREPEHTWPAPEPTVTPTSPMPEEEPPIEAVADAAVDSYPEPQWVEEDAPPPEAEAFAPNPPPPPPPAPIEDFGTDAILAPGLAEAAAATSSPAEAATAAAAPPPMPEFMRRAQQAERWRRPQVRIALGAAAALLVAGLGLQFALQFHDAIVAVQPATRPAMQALCELGGCELKPWRRIDVVGVEASALNTAGPNNQYQLSLSLRNKSGLEVATPWVELSLTDASGSTVARRTLAPSDFKGGKASLTPGAEMPLQVLLSTGEQRVSGYSVEIFHP</sequence>
<feature type="region of interest" description="Disordered" evidence="1">
    <location>
        <begin position="84"/>
        <end position="136"/>
    </location>
</feature>
<evidence type="ECO:0000256" key="2">
    <source>
        <dbReference type="SAM" id="Phobius"/>
    </source>
</evidence>
<dbReference type="EMBL" id="JAXCLA010000001">
    <property type="protein sequence ID" value="MDY0743262.1"/>
    <property type="molecule type" value="Genomic_DNA"/>
</dbReference>
<accession>A0ABU5DDL4</accession>
<dbReference type="Pfam" id="PF11906">
    <property type="entry name" value="DUF3426"/>
    <property type="match status" value="1"/>
</dbReference>
<keyword evidence="2" id="KW-1133">Transmembrane helix</keyword>
<gene>
    <name evidence="4" type="ORF">SNE35_02025</name>
</gene>
<evidence type="ECO:0000256" key="1">
    <source>
        <dbReference type="SAM" id="MobiDB-lite"/>
    </source>
</evidence>
<keyword evidence="2" id="KW-0472">Membrane</keyword>
<evidence type="ECO:0000259" key="3">
    <source>
        <dbReference type="Pfam" id="PF13719"/>
    </source>
</evidence>
<dbReference type="Proteomes" id="UP001285263">
    <property type="component" value="Unassembled WGS sequence"/>
</dbReference>
<dbReference type="RefSeq" id="WP_320421125.1">
    <property type="nucleotide sequence ID" value="NZ_JAXCLA010000001.1"/>
</dbReference>
<feature type="transmembrane region" description="Helical" evidence="2">
    <location>
        <begin position="237"/>
        <end position="256"/>
    </location>
</feature>
<dbReference type="InterPro" id="IPR011723">
    <property type="entry name" value="Znf/thioredoxin_put"/>
</dbReference>
<organism evidence="4 5">
    <name type="scientific">Roseateles agri</name>
    <dbReference type="NCBI Taxonomy" id="3098619"/>
    <lineage>
        <taxon>Bacteria</taxon>
        <taxon>Pseudomonadati</taxon>
        <taxon>Pseudomonadota</taxon>
        <taxon>Betaproteobacteria</taxon>
        <taxon>Burkholderiales</taxon>
        <taxon>Sphaerotilaceae</taxon>
        <taxon>Roseateles</taxon>
    </lineage>
</organism>
<feature type="domain" description="Zinc finger/thioredoxin putative" evidence="3">
    <location>
        <begin position="3"/>
        <end position="39"/>
    </location>
</feature>
<keyword evidence="2" id="KW-0812">Transmembrane</keyword>
<dbReference type="NCBIfam" id="TIGR02098">
    <property type="entry name" value="MJ0042_CXXC"/>
    <property type="match status" value="1"/>
</dbReference>
<name>A0ABU5DDL4_9BURK</name>
<dbReference type="InterPro" id="IPR021834">
    <property type="entry name" value="DUF3426"/>
</dbReference>